<dbReference type="RefSeq" id="WP_020639400.1">
    <property type="nucleotide sequence ID" value="NZ_QHHU01000058.1"/>
</dbReference>
<reference evidence="2 3" key="1">
    <citation type="submission" date="2018-05" db="EMBL/GenBank/DDBJ databases">
        <title>Evolution of GPA BGCs.</title>
        <authorList>
            <person name="Waglechner N."/>
            <person name="Wright G.D."/>
        </authorList>
    </citation>
    <scope>NUCLEOTIDE SEQUENCE [LARGE SCALE GENOMIC DNA]</scope>
    <source>
        <strain evidence="2 3">DSM 5908</strain>
    </source>
</reference>
<dbReference type="Proteomes" id="UP000286716">
    <property type="component" value="Unassembled WGS sequence"/>
</dbReference>
<evidence type="ECO:0000313" key="2">
    <source>
        <dbReference type="EMBL" id="RSM38394.1"/>
    </source>
</evidence>
<dbReference type="AlphaFoldDB" id="A0A428W603"/>
<feature type="region of interest" description="Disordered" evidence="1">
    <location>
        <begin position="1"/>
        <end position="70"/>
    </location>
</feature>
<name>A0A428W603_AMYBA</name>
<sequence length="70" mass="7286">MADAAHLPAVDHTDPAAGPDAVQLATSRGDTRRTVRRSAKDIPGYRSGQSSVAAEYAASRRPLRAAEAVA</sequence>
<proteinExistence type="predicted"/>
<evidence type="ECO:0000256" key="1">
    <source>
        <dbReference type="SAM" id="MobiDB-lite"/>
    </source>
</evidence>
<dbReference type="EMBL" id="QHHU01000058">
    <property type="protein sequence ID" value="RSM38394.1"/>
    <property type="molecule type" value="Genomic_DNA"/>
</dbReference>
<accession>A0A428W603</accession>
<gene>
    <name evidence="2" type="ORF">DMA12_33155</name>
</gene>
<comment type="caution">
    <text evidence="2">The sequence shown here is derived from an EMBL/GenBank/DDBJ whole genome shotgun (WGS) entry which is preliminary data.</text>
</comment>
<evidence type="ECO:0000313" key="3">
    <source>
        <dbReference type="Proteomes" id="UP000286716"/>
    </source>
</evidence>
<protein>
    <submittedName>
        <fullName evidence="2">Uncharacterized protein</fullName>
    </submittedName>
</protein>
<organism evidence="2 3">
    <name type="scientific">Amycolatopsis balhimycina DSM 5908</name>
    <dbReference type="NCBI Taxonomy" id="1081091"/>
    <lineage>
        <taxon>Bacteria</taxon>
        <taxon>Bacillati</taxon>
        <taxon>Actinomycetota</taxon>
        <taxon>Actinomycetes</taxon>
        <taxon>Pseudonocardiales</taxon>
        <taxon>Pseudonocardiaceae</taxon>
        <taxon>Amycolatopsis</taxon>
    </lineage>
</organism>
<keyword evidence="3" id="KW-1185">Reference proteome</keyword>